<dbReference type="RefSeq" id="WP_237867189.1">
    <property type="nucleotide sequence ID" value="NZ_JAKLTY010000050.1"/>
</dbReference>
<proteinExistence type="predicted"/>
<gene>
    <name evidence="4" type="ORF">L6637_40545</name>
    <name evidence="3" type="ORF">L6654_40265</name>
</gene>
<keyword evidence="2" id="KW-0732">Signal</keyword>
<dbReference type="AlphaFoldDB" id="A0A9X1RHI5"/>
<accession>A0A9X1RHI5</accession>
<dbReference type="EMBL" id="JAKLUA010000037">
    <property type="protein sequence ID" value="MCG2673184.1"/>
    <property type="molecule type" value="Genomic_DNA"/>
</dbReference>
<evidence type="ECO:0000313" key="5">
    <source>
        <dbReference type="Proteomes" id="UP001139012"/>
    </source>
</evidence>
<name>A0A9X1RHI5_9BRAD</name>
<organism evidence="3 6">
    <name type="scientific">Bradyrhizobium zhengyangense</name>
    <dbReference type="NCBI Taxonomy" id="2911009"/>
    <lineage>
        <taxon>Bacteria</taxon>
        <taxon>Pseudomonadati</taxon>
        <taxon>Pseudomonadota</taxon>
        <taxon>Alphaproteobacteria</taxon>
        <taxon>Hyphomicrobiales</taxon>
        <taxon>Nitrobacteraceae</taxon>
        <taxon>Bradyrhizobium</taxon>
    </lineage>
</organism>
<evidence type="ECO:0000313" key="6">
    <source>
        <dbReference type="Proteomes" id="UP001139054"/>
    </source>
</evidence>
<reference evidence="3" key="1">
    <citation type="submission" date="2022-01" db="EMBL/GenBank/DDBJ databases">
        <title>Genome sequnece data of strain Bradyrhizobium sp. nov.</title>
        <authorList>
            <person name="Zhang J."/>
        </authorList>
    </citation>
    <scope>NUCLEOTIDE SEQUENCE</scope>
    <source>
        <strain evidence="4">WYCCWR 12774</strain>
        <strain evidence="3">WYCCWR 13023</strain>
    </source>
</reference>
<feature type="chain" id="PRO_5040990378" evidence="2">
    <location>
        <begin position="21"/>
        <end position="88"/>
    </location>
</feature>
<evidence type="ECO:0000256" key="1">
    <source>
        <dbReference type="SAM" id="MobiDB-lite"/>
    </source>
</evidence>
<keyword evidence="5" id="KW-1185">Reference proteome</keyword>
<dbReference type="Proteomes" id="UP001139012">
    <property type="component" value="Unassembled WGS sequence"/>
</dbReference>
<dbReference type="EMBL" id="JAKLTY010000050">
    <property type="protein sequence ID" value="MCG2632826.1"/>
    <property type="molecule type" value="Genomic_DNA"/>
</dbReference>
<feature type="region of interest" description="Disordered" evidence="1">
    <location>
        <begin position="40"/>
        <end position="88"/>
    </location>
</feature>
<comment type="caution">
    <text evidence="3">The sequence shown here is derived from an EMBL/GenBank/DDBJ whole genome shotgun (WGS) entry which is preliminary data.</text>
</comment>
<dbReference type="Proteomes" id="UP001139054">
    <property type="component" value="Unassembled WGS sequence"/>
</dbReference>
<evidence type="ECO:0000313" key="4">
    <source>
        <dbReference type="EMBL" id="MCG2673184.1"/>
    </source>
</evidence>
<evidence type="ECO:0000313" key="3">
    <source>
        <dbReference type="EMBL" id="MCG2632826.1"/>
    </source>
</evidence>
<feature type="signal peptide" evidence="2">
    <location>
        <begin position="1"/>
        <end position="20"/>
    </location>
</feature>
<evidence type="ECO:0000256" key="2">
    <source>
        <dbReference type="SAM" id="SignalP"/>
    </source>
</evidence>
<sequence>MRILMTSALGLIVLASLRVAAEAGPCPSGLVTVCEPTPLNRPPQCHCERPHQNMPGSSTSGGGGGGKAEIHKHNVPTAKPNKAPGPND</sequence>
<protein>
    <submittedName>
        <fullName evidence="3">Uncharacterized protein</fullName>
    </submittedName>
</protein>